<evidence type="ECO:0000313" key="3">
    <source>
        <dbReference type="Proteomes" id="UP000050580"/>
    </source>
</evidence>
<proteinExistence type="predicted"/>
<organism evidence="2 3">
    <name type="scientific">Lampropedia cohaerens</name>
    <dbReference type="NCBI Taxonomy" id="1610491"/>
    <lineage>
        <taxon>Bacteria</taxon>
        <taxon>Pseudomonadati</taxon>
        <taxon>Pseudomonadota</taxon>
        <taxon>Betaproteobacteria</taxon>
        <taxon>Burkholderiales</taxon>
        <taxon>Comamonadaceae</taxon>
        <taxon>Lampropedia</taxon>
    </lineage>
</organism>
<keyword evidence="1" id="KW-0812">Transmembrane</keyword>
<comment type="caution">
    <text evidence="2">The sequence shown here is derived from an EMBL/GenBank/DDBJ whole genome shotgun (WGS) entry which is preliminary data.</text>
</comment>
<evidence type="ECO:0000313" key="2">
    <source>
        <dbReference type="EMBL" id="KKW67728.1"/>
    </source>
</evidence>
<dbReference type="PATRIC" id="fig|1610491.3.peg.1874"/>
<keyword evidence="1" id="KW-0472">Membrane</keyword>
<protein>
    <submittedName>
        <fullName evidence="2">Uncharacterized protein</fullName>
    </submittedName>
</protein>
<accession>A0A0U1PYY3</accession>
<sequence>MTHAPQVPAGQSLVEVWGDTAELRHMAWAIVLGIGISLSGFLIANKILQVHVASAELARAYAMLAGLAGCILSGVVCAVLFKPKRLVVEDGAADPRWREEVIEELRQQYGSLGTEAELSPAVAQEMRELGLYELFTRDARDDITSARAR</sequence>
<keyword evidence="1" id="KW-1133">Transmembrane helix</keyword>
<keyword evidence="3" id="KW-1185">Reference proteome</keyword>
<dbReference type="OrthoDB" id="4808534at2"/>
<evidence type="ECO:0000256" key="1">
    <source>
        <dbReference type="SAM" id="Phobius"/>
    </source>
</evidence>
<dbReference type="EMBL" id="LBNQ01000025">
    <property type="protein sequence ID" value="KKW67728.1"/>
    <property type="molecule type" value="Genomic_DNA"/>
</dbReference>
<name>A0A0U1PYY3_9BURK</name>
<feature type="transmembrane region" description="Helical" evidence="1">
    <location>
        <begin position="26"/>
        <end position="48"/>
    </location>
</feature>
<feature type="transmembrane region" description="Helical" evidence="1">
    <location>
        <begin position="60"/>
        <end position="81"/>
    </location>
</feature>
<dbReference type="STRING" id="1610491.AAV94_08805"/>
<dbReference type="RefSeq" id="WP_046741950.1">
    <property type="nucleotide sequence ID" value="NZ_LBNQ01000025.1"/>
</dbReference>
<gene>
    <name evidence="2" type="ORF">AAV94_08805</name>
</gene>
<dbReference type="AlphaFoldDB" id="A0A0U1PYY3"/>
<dbReference type="Proteomes" id="UP000050580">
    <property type="component" value="Unassembled WGS sequence"/>
</dbReference>
<reference evidence="2 3" key="1">
    <citation type="submission" date="2015-05" db="EMBL/GenBank/DDBJ databases">
        <title>Draft genome sequence of Lampropedia sp. CT6, isolated from the microbial mat of a hot water spring, located at Manikaran, India.</title>
        <authorList>
            <person name="Tripathi C."/>
            <person name="Rani P."/>
            <person name="Mahato N.K."/>
            <person name="Lal R."/>
        </authorList>
    </citation>
    <scope>NUCLEOTIDE SEQUENCE [LARGE SCALE GENOMIC DNA]</scope>
    <source>
        <strain evidence="2 3">CT6</strain>
    </source>
</reference>